<dbReference type="Pfam" id="PF04893">
    <property type="entry name" value="Yip1"/>
    <property type="match status" value="1"/>
</dbReference>
<dbReference type="AlphaFoldDB" id="A0A2P8H3U1"/>
<feature type="transmembrane region" description="Helical" evidence="5">
    <location>
        <begin position="190"/>
        <end position="213"/>
    </location>
</feature>
<accession>A0A2P8H3U1</accession>
<dbReference type="Proteomes" id="UP000242682">
    <property type="component" value="Unassembled WGS sequence"/>
</dbReference>
<dbReference type="EMBL" id="PYAT01000003">
    <property type="protein sequence ID" value="PSL40884.1"/>
    <property type="molecule type" value="Genomic_DNA"/>
</dbReference>
<evidence type="ECO:0000259" key="6">
    <source>
        <dbReference type="Pfam" id="PF04893"/>
    </source>
</evidence>
<organism evidence="7 8">
    <name type="scientific">Planomicrobium soli</name>
    <dbReference type="NCBI Taxonomy" id="1176648"/>
    <lineage>
        <taxon>Bacteria</taxon>
        <taxon>Bacillati</taxon>
        <taxon>Bacillota</taxon>
        <taxon>Bacilli</taxon>
        <taxon>Bacillales</taxon>
        <taxon>Caryophanaceae</taxon>
        <taxon>Planomicrobium</taxon>
    </lineage>
</organism>
<feature type="domain" description="Yip1" evidence="6">
    <location>
        <begin position="18"/>
        <end position="203"/>
    </location>
</feature>
<dbReference type="GO" id="GO:0016020">
    <property type="term" value="C:membrane"/>
    <property type="evidence" value="ECO:0007669"/>
    <property type="project" value="UniProtKB-SubCell"/>
</dbReference>
<reference evidence="7 8" key="1">
    <citation type="submission" date="2018-03" db="EMBL/GenBank/DDBJ databases">
        <title>Genomic Encyclopedia of Type Strains, Phase III (KMG-III): the genomes of soil and plant-associated and newly described type strains.</title>
        <authorList>
            <person name="Whitman W."/>
        </authorList>
    </citation>
    <scope>NUCLEOTIDE SEQUENCE [LARGE SCALE GENOMIC DNA]</scope>
    <source>
        <strain evidence="7 8">CGMCC 1.12259</strain>
    </source>
</reference>
<keyword evidence="4 5" id="KW-0472">Membrane</keyword>
<evidence type="ECO:0000256" key="4">
    <source>
        <dbReference type="ARBA" id="ARBA00023136"/>
    </source>
</evidence>
<evidence type="ECO:0000256" key="3">
    <source>
        <dbReference type="ARBA" id="ARBA00022989"/>
    </source>
</evidence>
<name>A0A2P8H3U1_9BACL</name>
<dbReference type="InterPro" id="IPR006977">
    <property type="entry name" value="Yip1_dom"/>
</dbReference>
<comment type="subcellular location">
    <subcellularLocation>
        <location evidence="1">Membrane</location>
        <topology evidence="1">Multi-pass membrane protein</topology>
    </subcellularLocation>
</comment>
<evidence type="ECO:0000256" key="5">
    <source>
        <dbReference type="SAM" id="Phobius"/>
    </source>
</evidence>
<comment type="caution">
    <text evidence="7">The sequence shown here is derived from an EMBL/GenBank/DDBJ whole genome shotgun (WGS) entry which is preliminary data.</text>
</comment>
<proteinExistence type="predicted"/>
<feature type="transmembrane region" description="Helical" evidence="5">
    <location>
        <begin position="38"/>
        <end position="56"/>
    </location>
</feature>
<evidence type="ECO:0000313" key="8">
    <source>
        <dbReference type="Proteomes" id="UP000242682"/>
    </source>
</evidence>
<dbReference type="OrthoDB" id="2987623at2"/>
<feature type="transmembrane region" description="Helical" evidence="5">
    <location>
        <begin position="68"/>
        <end position="95"/>
    </location>
</feature>
<sequence>MNENKENLNYERINPFTGIWIRTRETVRYVIEEKTMGYIFLLIVLAGVINALIGAFDPELSTGLPIWATLLIGFVLGPIAGIAGVAFLSALYLIIGKIFKGTSTYQAMFKAIGTTSIPSIWFAPIFLLGYLIAPDMMLTESGNEISPVSFVVGGLIFIASMVLGIWSLIIQSKAIGEAHRFSSWKGFFTLLIPGVILFIIVAALAFFFIITFMNFS</sequence>
<evidence type="ECO:0000313" key="7">
    <source>
        <dbReference type="EMBL" id="PSL40884.1"/>
    </source>
</evidence>
<gene>
    <name evidence="7" type="ORF">B0H99_10316</name>
</gene>
<keyword evidence="8" id="KW-1185">Reference proteome</keyword>
<feature type="transmembrane region" description="Helical" evidence="5">
    <location>
        <begin position="107"/>
        <end position="133"/>
    </location>
</feature>
<keyword evidence="2 5" id="KW-0812">Transmembrane</keyword>
<protein>
    <submittedName>
        <fullName evidence="7">Yip1-like protein</fullName>
    </submittedName>
</protein>
<dbReference type="RefSeq" id="WP_106532398.1">
    <property type="nucleotide sequence ID" value="NZ_PYAT01000003.1"/>
</dbReference>
<evidence type="ECO:0000256" key="2">
    <source>
        <dbReference type="ARBA" id="ARBA00022692"/>
    </source>
</evidence>
<keyword evidence="3 5" id="KW-1133">Transmembrane helix</keyword>
<feature type="transmembrane region" description="Helical" evidence="5">
    <location>
        <begin position="145"/>
        <end position="169"/>
    </location>
</feature>
<evidence type="ECO:0000256" key="1">
    <source>
        <dbReference type="ARBA" id="ARBA00004141"/>
    </source>
</evidence>